<evidence type="ECO:0000256" key="1">
    <source>
        <dbReference type="SAM" id="Phobius"/>
    </source>
</evidence>
<dbReference type="InterPro" id="IPR018253">
    <property type="entry name" value="DnaJ_domain_CS"/>
</dbReference>
<reference evidence="3" key="1">
    <citation type="submission" date="2017-09" db="EMBL/GenBank/DDBJ databases">
        <title>Contemporary evolution of a Lepidopteran species, Heliothis virescens, in response to modern agricultural practices.</title>
        <authorList>
            <person name="Fritz M.L."/>
            <person name="Deyonke A.M."/>
            <person name="Papanicolaou A."/>
            <person name="Micinski S."/>
            <person name="Westbrook J."/>
            <person name="Gould F."/>
        </authorList>
    </citation>
    <scope>NUCLEOTIDE SEQUENCE [LARGE SCALE GENOMIC DNA]</scope>
    <source>
        <strain evidence="3">HvINT-</strain>
        <tissue evidence="3">Whole body</tissue>
    </source>
</reference>
<dbReference type="PROSITE" id="PS50076">
    <property type="entry name" value="DNAJ_2"/>
    <property type="match status" value="1"/>
</dbReference>
<dbReference type="SUPFAM" id="SSF46565">
    <property type="entry name" value="Chaperone J-domain"/>
    <property type="match status" value="1"/>
</dbReference>
<dbReference type="PANTHER" id="PTHR44873">
    <property type="entry name" value="DNAJ HOMOLOG SUBFAMILY C MEMBER 30, MITOCHONDRIAL"/>
    <property type="match status" value="1"/>
</dbReference>
<proteinExistence type="predicted"/>
<feature type="transmembrane region" description="Helical" evidence="1">
    <location>
        <begin position="216"/>
        <end position="233"/>
    </location>
</feature>
<dbReference type="CDD" id="cd06257">
    <property type="entry name" value="DnaJ"/>
    <property type="match status" value="1"/>
</dbReference>
<dbReference type="SMART" id="SM00271">
    <property type="entry name" value="DnaJ"/>
    <property type="match status" value="1"/>
</dbReference>
<dbReference type="AlphaFoldDB" id="A0A2A4JD33"/>
<dbReference type="PROSITE" id="PS00636">
    <property type="entry name" value="DNAJ_1"/>
    <property type="match status" value="1"/>
</dbReference>
<feature type="domain" description="J" evidence="2">
    <location>
        <begin position="67"/>
        <end position="131"/>
    </location>
</feature>
<dbReference type="EMBL" id="NWSH01001822">
    <property type="protein sequence ID" value="PCG70007.1"/>
    <property type="molecule type" value="Genomic_DNA"/>
</dbReference>
<keyword evidence="1" id="KW-1133">Transmembrane helix</keyword>
<name>A0A2A4JD33_HELVI</name>
<dbReference type="InterPro" id="IPR036869">
    <property type="entry name" value="J_dom_sf"/>
</dbReference>
<organism evidence="3">
    <name type="scientific">Heliothis virescens</name>
    <name type="common">Tobacco budworm moth</name>
    <dbReference type="NCBI Taxonomy" id="7102"/>
    <lineage>
        <taxon>Eukaryota</taxon>
        <taxon>Metazoa</taxon>
        <taxon>Ecdysozoa</taxon>
        <taxon>Arthropoda</taxon>
        <taxon>Hexapoda</taxon>
        <taxon>Insecta</taxon>
        <taxon>Pterygota</taxon>
        <taxon>Neoptera</taxon>
        <taxon>Endopterygota</taxon>
        <taxon>Lepidoptera</taxon>
        <taxon>Glossata</taxon>
        <taxon>Ditrysia</taxon>
        <taxon>Noctuoidea</taxon>
        <taxon>Noctuidae</taxon>
        <taxon>Heliothinae</taxon>
        <taxon>Heliothis</taxon>
    </lineage>
</organism>
<dbReference type="InterPro" id="IPR001623">
    <property type="entry name" value="DnaJ_domain"/>
</dbReference>
<protein>
    <recommendedName>
        <fullName evidence="2">J domain-containing protein</fullName>
    </recommendedName>
</protein>
<evidence type="ECO:0000259" key="2">
    <source>
        <dbReference type="PROSITE" id="PS50076"/>
    </source>
</evidence>
<gene>
    <name evidence="3" type="ORF">B5V51_3457</name>
</gene>
<dbReference type="PRINTS" id="PR00625">
    <property type="entry name" value="JDOMAIN"/>
</dbReference>
<comment type="caution">
    <text evidence="3">The sequence shown here is derived from an EMBL/GenBank/DDBJ whole genome shotgun (WGS) entry which is preliminary data.</text>
</comment>
<sequence>MSKTILKFNSHSYHLNLFFKQLSAFQSQSKSVVPIQMPCYNNSSKFLSGVIRTLSTSTSRCRSNSANHYDILGITPKATQGDIKSAYYKLSKIYHPDISSDETSAKKFRAISEAYEVLGNVKLKKMYDKGLLGGRMPKVEYEPEPEPTDPTLKFYKSRGHRREVPTMDGRQPIYDFDSWSKHHYGSLFEKSRYEKEYLKKKREKQIDTEHSNRQEAFLYFIVCLGGLFIFLVSQGTTNYDLDRTGEKKDLNSTE</sequence>
<keyword evidence="1" id="KW-0472">Membrane</keyword>
<dbReference type="Pfam" id="PF00226">
    <property type="entry name" value="DnaJ"/>
    <property type="match status" value="1"/>
</dbReference>
<dbReference type="STRING" id="7102.A0A2A4JD33"/>
<dbReference type="InterPro" id="IPR053025">
    <property type="entry name" value="Mito_ATP_Synthase-Asso"/>
</dbReference>
<accession>A0A2A4JD33</accession>
<dbReference type="PANTHER" id="PTHR44873:SF1">
    <property type="entry name" value="DNAJ HOMOLOG SUBFAMILY C MEMBER 30, MITOCHONDRIAL"/>
    <property type="match status" value="1"/>
</dbReference>
<dbReference type="Gene3D" id="1.10.287.110">
    <property type="entry name" value="DnaJ domain"/>
    <property type="match status" value="1"/>
</dbReference>
<keyword evidence="1" id="KW-0812">Transmembrane</keyword>
<evidence type="ECO:0000313" key="3">
    <source>
        <dbReference type="EMBL" id="PCG70007.1"/>
    </source>
</evidence>